<feature type="compositionally biased region" description="Low complexity" evidence="1">
    <location>
        <begin position="41"/>
        <end position="54"/>
    </location>
</feature>
<feature type="non-terminal residue" evidence="2">
    <location>
        <position position="54"/>
    </location>
</feature>
<reference evidence="2 3" key="1">
    <citation type="submission" date="2018-11" db="EMBL/GenBank/DDBJ databases">
        <authorList>
            <consortium name="Pathogen Informatics"/>
        </authorList>
    </citation>
    <scope>NUCLEOTIDE SEQUENCE [LARGE SCALE GENOMIC DNA]</scope>
</reference>
<proteinExistence type="predicted"/>
<feature type="region of interest" description="Disordered" evidence="1">
    <location>
        <begin position="28"/>
        <end position="54"/>
    </location>
</feature>
<protein>
    <submittedName>
        <fullName evidence="2">Uncharacterized protein</fullName>
    </submittedName>
</protein>
<keyword evidence="3" id="KW-1185">Reference proteome</keyword>
<dbReference type="Gene3D" id="2.10.110.30">
    <property type="match status" value="1"/>
</dbReference>
<dbReference type="AlphaFoldDB" id="A0A3P7NXE5"/>
<evidence type="ECO:0000256" key="1">
    <source>
        <dbReference type="SAM" id="MobiDB-lite"/>
    </source>
</evidence>
<accession>A0A3P7NXE5</accession>
<gene>
    <name evidence="2" type="ORF">DILT_LOCUS16584</name>
</gene>
<feature type="compositionally biased region" description="Basic and acidic residues" evidence="1">
    <location>
        <begin position="28"/>
        <end position="38"/>
    </location>
</feature>
<dbReference type="Proteomes" id="UP000281553">
    <property type="component" value="Unassembled WGS sequence"/>
</dbReference>
<evidence type="ECO:0000313" key="3">
    <source>
        <dbReference type="Proteomes" id="UP000281553"/>
    </source>
</evidence>
<dbReference type="EMBL" id="UYRU01085815">
    <property type="protein sequence ID" value="VDN34731.1"/>
    <property type="molecule type" value="Genomic_DNA"/>
</dbReference>
<evidence type="ECO:0000313" key="2">
    <source>
        <dbReference type="EMBL" id="VDN34731.1"/>
    </source>
</evidence>
<sequence>MHASGGGYCDCGDEEAWTSGAWCRIHGGEEETEAEMKEPTSSSGDSSGHSAFRS</sequence>
<name>A0A3P7NXE5_DIBLA</name>
<organism evidence="2 3">
    <name type="scientific">Dibothriocephalus latus</name>
    <name type="common">Fish tapeworm</name>
    <name type="synonym">Diphyllobothrium latum</name>
    <dbReference type="NCBI Taxonomy" id="60516"/>
    <lineage>
        <taxon>Eukaryota</taxon>
        <taxon>Metazoa</taxon>
        <taxon>Spiralia</taxon>
        <taxon>Lophotrochozoa</taxon>
        <taxon>Platyhelminthes</taxon>
        <taxon>Cestoda</taxon>
        <taxon>Eucestoda</taxon>
        <taxon>Diphyllobothriidea</taxon>
        <taxon>Diphyllobothriidae</taxon>
        <taxon>Dibothriocephalus</taxon>
    </lineage>
</organism>